<protein>
    <recommendedName>
        <fullName evidence="2">Copper amine oxidase-like N-terminal domain-containing protein</fullName>
    </recommendedName>
</protein>
<dbReference type="InterPro" id="IPR012854">
    <property type="entry name" value="Cu_amine_oxidase-like_N"/>
</dbReference>
<dbReference type="RefSeq" id="WP_161257169.1">
    <property type="nucleotide sequence ID" value="NZ_WXEY01000005.1"/>
</dbReference>
<proteinExistence type="predicted"/>
<dbReference type="Proteomes" id="UP000463470">
    <property type="component" value="Unassembled WGS sequence"/>
</dbReference>
<dbReference type="OrthoDB" id="2649379at2"/>
<dbReference type="Pfam" id="PF07833">
    <property type="entry name" value="Cu_amine_oxidN1"/>
    <property type="match status" value="1"/>
</dbReference>
<dbReference type="InterPro" id="IPR036582">
    <property type="entry name" value="Mao_N_sf"/>
</dbReference>
<dbReference type="AlphaFoldDB" id="A0A845L4H6"/>
<evidence type="ECO:0000313" key="3">
    <source>
        <dbReference type="EMBL" id="MZP29540.1"/>
    </source>
</evidence>
<evidence type="ECO:0000259" key="2">
    <source>
        <dbReference type="Pfam" id="PF07833"/>
    </source>
</evidence>
<dbReference type="EMBL" id="WXEY01000005">
    <property type="protein sequence ID" value="MZP29540.1"/>
    <property type="molecule type" value="Genomic_DNA"/>
</dbReference>
<feature type="domain" description="Copper amine oxidase-like N-terminal" evidence="2">
    <location>
        <begin position="337"/>
        <end position="444"/>
    </location>
</feature>
<accession>A0A845L4H6</accession>
<comment type="caution">
    <text evidence="3">The sequence shown here is derived from an EMBL/GenBank/DDBJ whole genome shotgun (WGS) entry which is preliminary data.</text>
</comment>
<evidence type="ECO:0000313" key="4">
    <source>
        <dbReference type="Proteomes" id="UP000463470"/>
    </source>
</evidence>
<reference evidence="3 4" key="1">
    <citation type="submission" date="2020-01" db="EMBL/GenBank/DDBJ databases">
        <title>Whole-genome sequence of Heliobacterium undosum DSM 13378.</title>
        <authorList>
            <person name="Kyndt J.A."/>
            <person name="Meyer T.E."/>
        </authorList>
    </citation>
    <scope>NUCLEOTIDE SEQUENCE [LARGE SCALE GENOMIC DNA]</scope>
    <source>
        <strain evidence="3 4">DSM 13378</strain>
    </source>
</reference>
<organism evidence="3 4">
    <name type="scientific">Heliomicrobium undosum</name>
    <dbReference type="NCBI Taxonomy" id="121734"/>
    <lineage>
        <taxon>Bacteria</taxon>
        <taxon>Bacillati</taxon>
        <taxon>Bacillota</taxon>
        <taxon>Clostridia</taxon>
        <taxon>Eubacteriales</taxon>
        <taxon>Heliobacteriaceae</taxon>
        <taxon>Heliomicrobium</taxon>
    </lineage>
</organism>
<name>A0A845L4H6_9FIRM</name>
<feature type="signal peptide" evidence="1">
    <location>
        <begin position="1"/>
        <end position="31"/>
    </location>
</feature>
<keyword evidence="4" id="KW-1185">Reference proteome</keyword>
<sequence length="451" mass="50350">MGCNRWTHRCIAITLSMFLALGVATPPQAWADNNFNVDWVQGAGENDLTVLRDTVDDYIWFSGDLRAYAGTTMLGYGGYLDATRNRALYAVHFIGKIDAKKPFKVEPVDDRKGQISFGEFPDGYKAAQVAVFSLIRKNDGSGKWLVESVYRDKQTFYRIGFSTVERTLNTITYATLIRTTDPETTLVEPATGTLLSLPAGAVKHNLAIRLKRADGLELDKSPFSPIRPLMGIRLGITGELTWQGAFLNKPAMLKFPVQDIMDPAIAYWNANDKKWIPVDSSVSVENSKRYVQCSAAHHGYYVVYQKDQTTSPNTGEQQTPAEPPVFAEADALNGLTVNDSVIDVKRTKAYFKDGRVMVPLEAFADAIGAKVSTSVTEDYTKAEIYHNERQVGFYLGKKRIITNVPFEVTNDVISVKVDDGYTVVPLRVLMQVFDLKAEWDPLNRICKVRTK</sequence>
<evidence type="ECO:0000256" key="1">
    <source>
        <dbReference type="SAM" id="SignalP"/>
    </source>
</evidence>
<gene>
    <name evidence="3" type="ORF">GTO91_07445</name>
</gene>
<feature type="chain" id="PRO_5032763231" description="Copper amine oxidase-like N-terminal domain-containing protein" evidence="1">
    <location>
        <begin position="32"/>
        <end position="451"/>
    </location>
</feature>
<keyword evidence="1" id="KW-0732">Signal</keyword>
<dbReference type="Gene3D" id="3.30.457.10">
    <property type="entry name" value="Copper amine oxidase-like, N-terminal domain"/>
    <property type="match status" value="1"/>
</dbReference>